<evidence type="ECO:0000259" key="6">
    <source>
        <dbReference type="Pfam" id="PF13649"/>
    </source>
</evidence>
<sequence>MAEIVNVEQAAAWNGVAGVHWATYSDYYEGGVRLLRDRLLRAASVSAGERILDVGCGTGATTRAVARTAGSEGYALGADLSSPMLEKARRLASAEGLDDIEFERADAQVHPFPVGGFDKVISSFGVMFFSDRQAAFENLGQALRPGGELAIIVWRALADNPWVTLQMDAMAMGRTLPGPPAGVPSPFAMADEADVLQMLKASGFVDVAGEDVDELIFLGKSPEDAEACLTLPGGPVHGLMTDLDEADTAEARRRLRAMLAEHQTSEGVGLQTGARIWTARRG</sequence>
<gene>
    <name evidence="7" type="ORF">FB559_6405</name>
</gene>
<keyword evidence="8" id="KW-1185">Reference proteome</keyword>
<dbReference type="Pfam" id="PF13649">
    <property type="entry name" value="Methyltransf_25"/>
    <property type="match status" value="1"/>
</dbReference>
<feature type="domain" description="Methyltransferase" evidence="6">
    <location>
        <begin position="51"/>
        <end position="147"/>
    </location>
</feature>
<evidence type="ECO:0000256" key="5">
    <source>
        <dbReference type="ARBA" id="ARBA00047622"/>
    </source>
</evidence>
<dbReference type="GO" id="GO:0000234">
    <property type="term" value="F:phosphoethanolamine N-methyltransferase activity"/>
    <property type="evidence" value="ECO:0007669"/>
    <property type="project" value="UniProtKB-EC"/>
</dbReference>
<reference evidence="7 8" key="1">
    <citation type="submission" date="2019-06" db="EMBL/GenBank/DDBJ databases">
        <title>Sequencing the genomes of 1000 actinobacteria strains.</title>
        <authorList>
            <person name="Klenk H.-P."/>
        </authorList>
    </citation>
    <scope>NUCLEOTIDE SEQUENCE [LARGE SCALE GENOMIC DNA]</scope>
    <source>
        <strain evidence="7 8">DSM 102200</strain>
    </source>
</reference>
<dbReference type="RefSeq" id="WP_185792481.1">
    <property type="nucleotide sequence ID" value="NZ_VFOZ01000001.1"/>
</dbReference>
<dbReference type="PANTHER" id="PTHR44307:SF2">
    <property type="entry name" value="PHOSPHOETHANOLAMINE METHYLTRANSFERASE ISOFORM X1"/>
    <property type="match status" value="1"/>
</dbReference>
<keyword evidence="3" id="KW-0808">Transferase</keyword>
<dbReference type="CDD" id="cd02440">
    <property type="entry name" value="AdoMet_MTases"/>
    <property type="match status" value="1"/>
</dbReference>
<dbReference type="GO" id="GO:0032259">
    <property type="term" value="P:methylation"/>
    <property type="evidence" value="ECO:0007669"/>
    <property type="project" value="UniProtKB-KW"/>
</dbReference>
<dbReference type="InterPro" id="IPR041698">
    <property type="entry name" value="Methyltransf_25"/>
</dbReference>
<dbReference type="SUPFAM" id="SSF53335">
    <property type="entry name" value="S-adenosyl-L-methionine-dependent methyltransferases"/>
    <property type="match status" value="1"/>
</dbReference>
<comment type="pathway">
    <text evidence="4">Phospholipid metabolism.</text>
</comment>
<evidence type="ECO:0000313" key="8">
    <source>
        <dbReference type="Proteomes" id="UP000316096"/>
    </source>
</evidence>
<dbReference type="AlphaFoldDB" id="A0A543CUZ1"/>
<evidence type="ECO:0000256" key="2">
    <source>
        <dbReference type="ARBA" id="ARBA00022603"/>
    </source>
</evidence>
<dbReference type="Gene3D" id="3.40.50.150">
    <property type="entry name" value="Vaccinia Virus protein VP39"/>
    <property type="match status" value="1"/>
</dbReference>
<evidence type="ECO:0000313" key="7">
    <source>
        <dbReference type="EMBL" id="TQM00688.1"/>
    </source>
</evidence>
<name>A0A543CUZ1_9ACTN</name>
<dbReference type="EMBL" id="VFOZ01000001">
    <property type="protein sequence ID" value="TQM00688.1"/>
    <property type="molecule type" value="Genomic_DNA"/>
</dbReference>
<protein>
    <submittedName>
        <fullName evidence="7">Ubiquinone/menaquinone biosynthesis C-methylase UbiE</fullName>
    </submittedName>
</protein>
<proteinExistence type="predicted"/>
<evidence type="ECO:0000256" key="3">
    <source>
        <dbReference type="ARBA" id="ARBA00022679"/>
    </source>
</evidence>
<accession>A0A543CUZ1</accession>
<keyword evidence="7" id="KW-0830">Ubiquinone</keyword>
<evidence type="ECO:0000256" key="1">
    <source>
        <dbReference type="ARBA" id="ARBA00005189"/>
    </source>
</evidence>
<dbReference type="Proteomes" id="UP000316096">
    <property type="component" value="Unassembled WGS sequence"/>
</dbReference>
<comment type="pathway">
    <text evidence="1">Lipid metabolism.</text>
</comment>
<keyword evidence="2 7" id="KW-0489">Methyltransferase</keyword>
<evidence type="ECO:0000256" key="4">
    <source>
        <dbReference type="ARBA" id="ARBA00025707"/>
    </source>
</evidence>
<comment type="catalytic activity">
    <reaction evidence="5">
        <text>phosphoethanolamine + S-adenosyl-L-methionine = N-methylethanolamine phosphate + S-adenosyl-L-homocysteine + H(+)</text>
        <dbReference type="Rhea" id="RHEA:20365"/>
        <dbReference type="ChEBI" id="CHEBI:15378"/>
        <dbReference type="ChEBI" id="CHEBI:57781"/>
        <dbReference type="ChEBI" id="CHEBI:57856"/>
        <dbReference type="ChEBI" id="CHEBI:58190"/>
        <dbReference type="ChEBI" id="CHEBI:59789"/>
        <dbReference type="EC" id="2.1.1.103"/>
    </reaction>
    <physiologicalReaction direction="left-to-right" evidence="5">
        <dbReference type="Rhea" id="RHEA:20366"/>
    </physiologicalReaction>
</comment>
<organism evidence="7 8">
    <name type="scientific">Actinoallomurus bryophytorum</name>
    <dbReference type="NCBI Taxonomy" id="1490222"/>
    <lineage>
        <taxon>Bacteria</taxon>
        <taxon>Bacillati</taxon>
        <taxon>Actinomycetota</taxon>
        <taxon>Actinomycetes</taxon>
        <taxon>Streptosporangiales</taxon>
        <taxon>Thermomonosporaceae</taxon>
        <taxon>Actinoallomurus</taxon>
    </lineage>
</organism>
<dbReference type="PANTHER" id="PTHR44307">
    <property type="entry name" value="PHOSPHOETHANOLAMINE METHYLTRANSFERASE"/>
    <property type="match status" value="1"/>
</dbReference>
<dbReference type="InterPro" id="IPR029063">
    <property type="entry name" value="SAM-dependent_MTases_sf"/>
</dbReference>
<comment type="caution">
    <text evidence="7">The sequence shown here is derived from an EMBL/GenBank/DDBJ whole genome shotgun (WGS) entry which is preliminary data.</text>
</comment>